<evidence type="ECO:0000313" key="1">
    <source>
        <dbReference type="EMBL" id="JAD48346.1"/>
    </source>
</evidence>
<name>A0A0A9AB81_ARUDO</name>
<organism evidence="1">
    <name type="scientific">Arundo donax</name>
    <name type="common">Giant reed</name>
    <name type="synonym">Donax arundinaceus</name>
    <dbReference type="NCBI Taxonomy" id="35708"/>
    <lineage>
        <taxon>Eukaryota</taxon>
        <taxon>Viridiplantae</taxon>
        <taxon>Streptophyta</taxon>
        <taxon>Embryophyta</taxon>
        <taxon>Tracheophyta</taxon>
        <taxon>Spermatophyta</taxon>
        <taxon>Magnoliopsida</taxon>
        <taxon>Liliopsida</taxon>
        <taxon>Poales</taxon>
        <taxon>Poaceae</taxon>
        <taxon>PACMAD clade</taxon>
        <taxon>Arundinoideae</taxon>
        <taxon>Arundineae</taxon>
        <taxon>Arundo</taxon>
    </lineage>
</organism>
<reference evidence="1" key="1">
    <citation type="submission" date="2014-09" db="EMBL/GenBank/DDBJ databases">
        <authorList>
            <person name="Magalhaes I.L.F."/>
            <person name="Oliveira U."/>
            <person name="Santos F.R."/>
            <person name="Vidigal T.H.D.A."/>
            <person name="Brescovit A.D."/>
            <person name="Santos A.J."/>
        </authorList>
    </citation>
    <scope>NUCLEOTIDE SEQUENCE</scope>
    <source>
        <tissue evidence="1">Shoot tissue taken approximately 20 cm above the soil surface</tissue>
    </source>
</reference>
<proteinExistence type="predicted"/>
<dbReference type="AlphaFoldDB" id="A0A0A9AB81"/>
<sequence>MFSHLPFFFLEHAGDLRIIVLKKKES</sequence>
<dbReference type="EMBL" id="GBRH01249549">
    <property type="protein sequence ID" value="JAD48346.1"/>
    <property type="molecule type" value="Transcribed_RNA"/>
</dbReference>
<protein>
    <submittedName>
        <fullName evidence="1">Uncharacterized protein</fullName>
    </submittedName>
</protein>
<accession>A0A0A9AB81</accession>
<reference evidence="1" key="2">
    <citation type="journal article" date="2015" name="Data Brief">
        <title>Shoot transcriptome of the giant reed, Arundo donax.</title>
        <authorList>
            <person name="Barrero R.A."/>
            <person name="Guerrero F.D."/>
            <person name="Moolhuijzen P."/>
            <person name="Goolsby J.A."/>
            <person name="Tidwell J."/>
            <person name="Bellgard S.E."/>
            <person name="Bellgard M.I."/>
        </authorList>
    </citation>
    <scope>NUCLEOTIDE SEQUENCE</scope>
    <source>
        <tissue evidence="1">Shoot tissue taken approximately 20 cm above the soil surface</tissue>
    </source>
</reference>